<keyword evidence="3" id="KW-0809">Transit peptide</keyword>
<dbReference type="EMBL" id="LN714479">
    <property type="protein sequence ID" value="CEL65474.1"/>
    <property type="molecule type" value="Genomic_DNA"/>
</dbReference>
<evidence type="ECO:0000313" key="7">
    <source>
        <dbReference type="EMBL" id="CEL65474.1"/>
    </source>
</evidence>
<proteinExistence type="inferred from homology"/>
<reference evidence="6" key="1">
    <citation type="submission" date="2011-02" db="EMBL/GenBank/DDBJ databases">
        <authorList>
            <person name="Aslett M."/>
        </authorList>
    </citation>
    <scope>NUCLEOTIDE SEQUENCE</scope>
    <source>
        <strain evidence="6">Liverpool</strain>
    </source>
</reference>
<dbReference type="InterPro" id="IPR010591">
    <property type="entry name" value="ATP11"/>
</dbReference>
<sequence>MYSPRRHFCISYPSPKKLSDVVKLPLLRLKSREEVAKIWAEHFRTKTLSVAASTGHDAFERLASTAQVAPHFVVPLPRGEGGASFETFFIQFQGSRTCLITSLHEYTQLYKNPDRPSPFLVVTFFDELGEEKNLTLIQGDILRGECLSKEEAGHVLSLLLLFYSDPNLSRWVLDFNLKPREFSFELFQDEQRRGFNFPLQVPPSLENSGDASPRPPFFCLELLLGSTKCRIATVKRPPRQPNERGNSPESRRATTGCSGRICVWQTKTRKSIIIAGPVSSVCVHGGVVRERKADPDPNHREGFPRLQNDRPQASGPAARKTPGVGEKARSTPEVLEDTGAKKTGEEQATRVSGPAGATDAETRGHARAHEREARKENLQASSKRKKHGEPSLERLSNLTPVVVTEAAGESSDAEDAVIDETDAQDRFQGTRALNGTLSEQSKTRTRSTSRPPRRRIRSIIGVLIGAAFALWIVYRFKRSREEPTLVEKRERASALQYIIGRRNAALLLAGKLCQEMEQVKAAIEFQAKEAQTFERHERAQDYGEAMETKEALEKVYKFLSRRQMEAEKRATRLITAEQLLSRQLDREGLEALPQEEVVRFLSEGRLDEARSHVPQHIREADQLREAYVPGVVQMEQNLERLDPQSDEYTRLRRDLTEMNRGRLPSALEQHVARISRNLPIAMDVPLDQIPEIFADPGPRPESTHIRIANELLGVAPQPEQG</sequence>
<name>F0VD10_NEOCL</name>
<gene>
    <name evidence="7" type="ORF">BN1204_013180</name>
    <name evidence="6" type="ORF">NCLIV_013180</name>
</gene>
<dbReference type="RefSeq" id="XP_003881558.1">
    <property type="nucleotide sequence ID" value="XM_003881509.1"/>
</dbReference>
<feature type="compositionally biased region" description="Basic residues" evidence="5">
    <location>
        <begin position="443"/>
        <end position="452"/>
    </location>
</feature>
<dbReference type="InParanoid" id="F0VD10"/>
<dbReference type="Proteomes" id="UP000007494">
    <property type="component" value="Chromosome V"/>
</dbReference>
<dbReference type="Pfam" id="PF06644">
    <property type="entry name" value="ATP11"/>
    <property type="match status" value="1"/>
</dbReference>
<evidence type="ECO:0000256" key="1">
    <source>
        <dbReference type="ARBA" id="ARBA00004173"/>
    </source>
</evidence>
<dbReference type="GeneID" id="13443834"/>
<dbReference type="OrthoDB" id="16535at2759"/>
<protein>
    <submittedName>
        <fullName evidence="6">GM04207p, related</fullName>
    </submittedName>
</protein>
<dbReference type="PANTHER" id="PTHR13126">
    <property type="entry name" value="CHAPERONE ATP11"/>
    <property type="match status" value="1"/>
</dbReference>
<dbReference type="VEuPathDB" id="ToxoDB:NCLIV_013180"/>
<organism evidence="6 8">
    <name type="scientific">Neospora caninum (strain Liverpool)</name>
    <dbReference type="NCBI Taxonomy" id="572307"/>
    <lineage>
        <taxon>Eukaryota</taxon>
        <taxon>Sar</taxon>
        <taxon>Alveolata</taxon>
        <taxon>Apicomplexa</taxon>
        <taxon>Conoidasida</taxon>
        <taxon>Coccidia</taxon>
        <taxon>Eucoccidiorida</taxon>
        <taxon>Eimeriorina</taxon>
        <taxon>Sarcocystidae</taxon>
        <taxon>Neospora</taxon>
    </lineage>
</organism>
<keyword evidence="8" id="KW-1185">Reference proteome</keyword>
<dbReference type="eggNOG" id="KOG3281">
    <property type="taxonomic scope" value="Eukaryota"/>
</dbReference>
<feature type="region of interest" description="Disordered" evidence="5">
    <location>
        <begin position="423"/>
        <end position="452"/>
    </location>
</feature>
<evidence type="ECO:0000313" key="6">
    <source>
        <dbReference type="EMBL" id="CBZ51525.1"/>
    </source>
</evidence>
<dbReference type="GO" id="GO:0033615">
    <property type="term" value="P:mitochondrial proton-transporting ATP synthase complex assembly"/>
    <property type="evidence" value="ECO:0007669"/>
    <property type="project" value="TreeGrafter"/>
</dbReference>
<feature type="compositionally biased region" description="Basic and acidic residues" evidence="5">
    <location>
        <begin position="289"/>
        <end position="303"/>
    </location>
</feature>
<evidence type="ECO:0000256" key="5">
    <source>
        <dbReference type="SAM" id="MobiDB-lite"/>
    </source>
</evidence>
<feature type="compositionally biased region" description="Basic and acidic residues" evidence="5">
    <location>
        <begin position="338"/>
        <end position="348"/>
    </location>
</feature>
<dbReference type="AlphaFoldDB" id="F0VD10"/>
<dbReference type="GO" id="GO:0005739">
    <property type="term" value="C:mitochondrion"/>
    <property type="evidence" value="ECO:0007669"/>
    <property type="project" value="UniProtKB-SubCell"/>
</dbReference>
<keyword evidence="4" id="KW-0496">Mitochondrion</keyword>
<feature type="region of interest" description="Disordered" evidence="5">
    <location>
        <begin position="233"/>
        <end position="256"/>
    </location>
</feature>
<evidence type="ECO:0000256" key="3">
    <source>
        <dbReference type="ARBA" id="ARBA00022946"/>
    </source>
</evidence>
<comment type="subcellular location">
    <subcellularLocation>
        <location evidence="1">Mitochondrion</location>
    </subcellularLocation>
</comment>
<feature type="compositionally biased region" description="Polar residues" evidence="5">
    <location>
        <begin position="431"/>
        <end position="440"/>
    </location>
</feature>
<evidence type="ECO:0000313" key="8">
    <source>
        <dbReference type="Proteomes" id="UP000007494"/>
    </source>
</evidence>
<reference evidence="6" key="2">
    <citation type="submission" date="2011-03" db="EMBL/GenBank/DDBJ databases">
        <title>Comparative genomics and transcriptomics of Neospora caninum and Toxoplasma gondii.</title>
        <authorList>
            <person name="Reid A.J."/>
            <person name="Sohal A."/>
            <person name="Harris D."/>
            <person name="Quail M."/>
            <person name="Sanders M."/>
            <person name="Berriman M."/>
            <person name="Wastling J.M."/>
            <person name="Pain A."/>
        </authorList>
    </citation>
    <scope>NUCLEOTIDE SEQUENCE</scope>
    <source>
        <strain evidence="6">Liverpool</strain>
    </source>
</reference>
<feature type="compositionally biased region" description="Basic and acidic residues" evidence="5">
    <location>
        <begin position="360"/>
        <end position="377"/>
    </location>
</feature>
<feature type="compositionally biased region" description="Polar residues" evidence="5">
    <location>
        <begin position="243"/>
        <end position="256"/>
    </location>
</feature>
<dbReference type="EMBL" id="FR823386">
    <property type="protein sequence ID" value="CBZ51525.1"/>
    <property type="molecule type" value="Genomic_DNA"/>
</dbReference>
<feature type="region of interest" description="Disordered" evidence="5">
    <location>
        <begin position="289"/>
        <end position="395"/>
    </location>
</feature>
<comment type="similarity">
    <text evidence="2">Belongs to the ATP11 family.</text>
</comment>
<accession>F0VD10</accession>
<evidence type="ECO:0000256" key="2">
    <source>
        <dbReference type="ARBA" id="ARBA00009116"/>
    </source>
</evidence>
<evidence type="ECO:0000256" key="4">
    <source>
        <dbReference type="ARBA" id="ARBA00023128"/>
    </source>
</evidence>
<reference evidence="8" key="3">
    <citation type="journal article" date="2012" name="PLoS Pathog.">
        <title>Comparative genomics of the apicomplexan parasites Toxoplasma gondii and Neospora caninum: Coccidia differing in host range and transmission strategy.</title>
        <authorList>
            <person name="Reid A.J."/>
            <person name="Vermont S.J."/>
            <person name="Cotton J.A."/>
            <person name="Harris D."/>
            <person name="Hill-Cawthorne G.A."/>
            <person name="Konen-Waisman S."/>
            <person name="Latham S.M."/>
            <person name="Mourier T."/>
            <person name="Norton R."/>
            <person name="Quail M.A."/>
            <person name="Sanders M."/>
            <person name="Shanmugam D."/>
            <person name="Sohal A."/>
            <person name="Wasmuth J.D."/>
            <person name="Brunk B."/>
            <person name="Grigg M.E."/>
            <person name="Howard J.C."/>
            <person name="Parkinson J."/>
            <person name="Roos D.S."/>
            <person name="Trees A.J."/>
            <person name="Berriman M."/>
            <person name="Pain A."/>
            <person name="Wastling J.M."/>
        </authorList>
    </citation>
    <scope>NUCLEOTIDE SEQUENCE [LARGE SCALE GENOMIC DNA]</scope>
    <source>
        <strain evidence="8">Liverpool</strain>
    </source>
</reference>
<dbReference type="PANTHER" id="PTHR13126:SF0">
    <property type="entry name" value="ATP SYNTHASE MITOCHONDRIAL F1 COMPLEX ASSEMBLY FACTOR 1"/>
    <property type="match status" value="1"/>
</dbReference>
<reference evidence="7" key="4">
    <citation type="journal article" date="2015" name="PLoS ONE">
        <title>Comprehensive Evaluation of Toxoplasma gondii VEG and Neospora caninum LIV Genomes with Tachyzoite Stage Transcriptome and Proteome Defines Novel Transcript Features.</title>
        <authorList>
            <person name="Ramaprasad A."/>
            <person name="Mourier T."/>
            <person name="Naeem R."/>
            <person name="Malas T.B."/>
            <person name="Moussa E."/>
            <person name="Panigrahi A."/>
            <person name="Vermont S.J."/>
            <person name="Otto T.D."/>
            <person name="Wastling J."/>
            <person name="Pain A."/>
        </authorList>
    </citation>
    <scope>NUCLEOTIDE SEQUENCE</scope>
    <source>
        <strain evidence="7">Liverpool</strain>
    </source>
</reference>